<protein>
    <submittedName>
        <fullName evidence="1">Uncharacterized protein</fullName>
    </submittedName>
</protein>
<dbReference type="EMBL" id="HBGV01003957">
    <property type="protein sequence ID" value="CAD9475674.1"/>
    <property type="molecule type" value="Transcribed_RNA"/>
</dbReference>
<gene>
    <name evidence="1" type="ORF">HTAM1171_LOCUS2404</name>
</gene>
<accession>A0A7S2MCM0</accession>
<organism evidence="1">
    <name type="scientific">Helicotheca tamesis</name>
    <dbReference type="NCBI Taxonomy" id="374047"/>
    <lineage>
        <taxon>Eukaryota</taxon>
        <taxon>Sar</taxon>
        <taxon>Stramenopiles</taxon>
        <taxon>Ochrophyta</taxon>
        <taxon>Bacillariophyta</taxon>
        <taxon>Mediophyceae</taxon>
        <taxon>Lithodesmiophycidae</taxon>
        <taxon>Lithodesmiales</taxon>
        <taxon>Lithodesmiaceae</taxon>
        <taxon>Helicotheca</taxon>
    </lineage>
</organism>
<name>A0A7S2MCM0_9STRA</name>
<evidence type="ECO:0000313" key="1">
    <source>
        <dbReference type="EMBL" id="CAD9475674.1"/>
    </source>
</evidence>
<dbReference type="AlphaFoldDB" id="A0A7S2MCM0"/>
<proteinExistence type="predicted"/>
<sequence>MNSGTAEKDYKAKQLKDIIKWKKRKRWFTQIKDRPDTITLNEIMMGRGIRPEEYEYLTPSNEETRSEVKSAVKKLLDEVETRVAENEDEEQPLLPILDGI</sequence>
<reference evidence="1" key="1">
    <citation type="submission" date="2021-01" db="EMBL/GenBank/DDBJ databases">
        <authorList>
            <person name="Corre E."/>
            <person name="Pelletier E."/>
            <person name="Niang G."/>
            <person name="Scheremetjew M."/>
            <person name="Finn R."/>
            <person name="Kale V."/>
            <person name="Holt S."/>
            <person name="Cochrane G."/>
            <person name="Meng A."/>
            <person name="Brown T."/>
            <person name="Cohen L."/>
        </authorList>
    </citation>
    <scope>NUCLEOTIDE SEQUENCE</scope>
    <source>
        <strain evidence="1">CCMP826</strain>
    </source>
</reference>